<gene>
    <name evidence="1" type="ORF">MLD38_030185</name>
</gene>
<dbReference type="Proteomes" id="UP001057402">
    <property type="component" value="Chromosome 9"/>
</dbReference>
<dbReference type="EMBL" id="CM042888">
    <property type="protein sequence ID" value="KAI4324727.1"/>
    <property type="molecule type" value="Genomic_DNA"/>
</dbReference>
<accession>A0ACB9MKW9</accession>
<sequence>MDEGTSRGDSSGSFIRQSSLRQGNGYKSVLSGKSSPRSPHTFRRLYSSRTPRREGIFGSIGGQWFRSNKLAYWLLLITLWTYLGFYVQSRWAHEDDTNRFLGFRHKRSISKSDSLSVAADRRNLIANDSSMVVKNEIDVLLVKDKSIGVVLGTQGNKNSDSPPRNLVQKQNKKPPRKPRGKTRSQHTSKAKVQSADLEEHEQEILKRNSSYGLLVGPFGETEDRLLELTHDNGSGTCDRKGDFSRLVRSRKFLLIFHELSMTGAPLSMMELASELVNCGATVSAVVLSKKGGLMSELSRRRIKVLEDRTTLSYKVGMRSDLVIAGSAVCASWIDQYIEHFPAGGNQIAWWIMENREEYFHRAKIALDQVKIIIFLSESQSKQWLAWCEQEKIKLRLPPSIVPLSVNDELAFVAGISCSLNSPSFTPERMLERRKLLRDAVREEMGLVENDILLVTLSSINRGKGQLRLLESLHLVMGNASSQPDIGSHVSAGLDLNRTNSTDGYRSRALLHGPNDQNLASGLDSRKILSSSRAMDKHALKVLIGSVGSKSNKLPYVREILLFLSQHPMLSRSVLWTPSTTRVASLYSAADVYVINSQGIGETFGRVTIEAMAFGLPVLGTDAGGTKEIVEHNKTGLLHPIGQPGNEILAHNIKLLLEDPSMREQMGTEGRKTVEASYLKRHMYEKLAAVLSKCMR</sequence>
<comment type="caution">
    <text evidence="1">The sequence shown here is derived from an EMBL/GenBank/DDBJ whole genome shotgun (WGS) entry which is preliminary data.</text>
</comment>
<keyword evidence="2" id="KW-1185">Reference proteome</keyword>
<protein>
    <submittedName>
        <fullName evidence="1">Uncharacterized protein</fullName>
    </submittedName>
</protein>
<organism evidence="1 2">
    <name type="scientific">Melastoma candidum</name>
    <dbReference type="NCBI Taxonomy" id="119954"/>
    <lineage>
        <taxon>Eukaryota</taxon>
        <taxon>Viridiplantae</taxon>
        <taxon>Streptophyta</taxon>
        <taxon>Embryophyta</taxon>
        <taxon>Tracheophyta</taxon>
        <taxon>Spermatophyta</taxon>
        <taxon>Magnoliopsida</taxon>
        <taxon>eudicotyledons</taxon>
        <taxon>Gunneridae</taxon>
        <taxon>Pentapetalae</taxon>
        <taxon>rosids</taxon>
        <taxon>malvids</taxon>
        <taxon>Myrtales</taxon>
        <taxon>Melastomataceae</taxon>
        <taxon>Melastomatoideae</taxon>
        <taxon>Melastomateae</taxon>
        <taxon>Melastoma</taxon>
    </lineage>
</organism>
<evidence type="ECO:0000313" key="1">
    <source>
        <dbReference type="EMBL" id="KAI4324727.1"/>
    </source>
</evidence>
<name>A0ACB9MKW9_9MYRT</name>
<evidence type="ECO:0000313" key="2">
    <source>
        <dbReference type="Proteomes" id="UP001057402"/>
    </source>
</evidence>
<reference evidence="2" key="1">
    <citation type="journal article" date="2023" name="Front. Plant Sci.">
        <title>Chromosomal-level genome assembly of Melastoma candidum provides insights into trichome evolution.</title>
        <authorList>
            <person name="Zhong Y."/>
            <person name="Wu W."/>
            <person name="Sun C."/>
            <person name="Zou P."/>
            <person name="Liu Y."/>
            <person name="Dai S."/>
            <person name="Zhou R."/>
        </authorList>
    </citation>
    <scope>NUCLEOTIDE SEQUENCE [LARGE SCALE GENOMIC DNA]</scope>
</reference>
<proteinExistence type="predicted"/>